<gene>
    <name evidence="2" type="ORF">GCM10010307_25130</name>
</gene>
<protein>
    <submittedName>
        <fullName evidence="2">Uncharacterized protein</fullName>
    </submittedName>
</protein>
<reference evidence="3" key="1">
    <citation type="journal article" date="2019" name="Int. J. Syst. Evol. Microbiol.">
        <title>The Global Catalogue of Microorganisms (GCM) 10K type strain sequencing project: providing services to taxonomists for standard genome sequencing and annotation.</title>
        <authorList>
            <consortium name="The Broad Institute Genomics Platform"/>
            <consortium name="The Broad Institute Genome Sequencing Center for Infectious Disease"/>
            <person name="Wu L."/>
            <person name="Ma J."/>
        </authorList>
    </citation>
    <scope>NUCLEOTIDE SEQUENCE [LARGE SCALE GENOMIC DNA]</scope>
    <source>
        <strain evidence="3">JCM 4524</strain>
    </source>
</reference>
<feature type="compositionally biased region" description="Acidic residues" evidence="1">
    <location>
        <begin position="41"/>
        <end position="65"/>
    </location>
</feature>
<feature type="region of interest" description="Disordered" evidence="1">
    <location>
        <begin position="39"/>
        <end position="71"/>
    </location>
</feature>
<feature type="region of interest" description="Disordered" evidence="1">
    <location>
        <begin position="1"/>
        <end position="24"/>
    </location>
</feature>
<accession>A0ABP6D048</accession>
<name>A0ABP6D048_9ACTN</name>
<dbReference type="EMBL" id="BAAASJ010000027">
    <property type="protein sequence ID" value="GAA2632140.1"/>
    <property type="molecule type" value="Genomic_DNA"/>
</dbReference>
<evidence type="ECO:0000313" key="3">
    <source>
        <dbReference type="Proteomes" id="UP001500151"/>
    </source>
</evidence>
<evidence type="ECO:0000256" key="1">
    <source>
        <dbReference type="SAM" id="MobiDB-lite"/>
    </source>
</evidence>
<sequence length="238" mass="24848">MVADTGSPAGAFGHAPRAVPREGVRGRVAEAVGAARLLGDAEGEADVDGDAEGDFDDEGDDDGDGDVVGVGATSDTALRRQFLLLSPSQESCCARAPLRSRHLPLLALTRWYASRTSVVFQTCELPSSQACCCTAVPSDVDAPFTSTHRPPDADFTPNPSPDSVSCHVWPAVPSHAAPPSRAPLDGSVRHVPSPAFTSWYIPASGPDAEADMSTPPTIAPQVRTAASALISTFLRRFD</sequence>
<dbReference type="Proteomes" id="UP001500151">
    <property type="component" value="Unassembled WGS sequence"/>
</dbReference>
<proteinExistence type="predicted"/>
<organism evidence="2 3">
    <name type="scientific">Streptomyces vastus</name>
    <dbReference type="NCBI Taxonomy" id="285451"/>
    <lineage>
        <taxon>Bacteria</taxon>
        <taxon>Bacillati</taxon>
        <taxon>Actinomycetota</taxon>
        <taxon>Actinomycetes</taxon>
        <taxon>Kitasatosporales</taxon>
        <taxon>Streptomycetaceae</taxon>
        <taxon>Streptomyces</taxon>
    </lineage>
</organism>
<evidence type="ECO:0000313" key="2">
    <source>
        <dbReference type="EMBL" id="GAA2632140.1"/>
    </source>
</evidence>
<keyword evidence="3" id="KW-1185">Reference proteome</keyword>
<comment type="caution">
    <text evidence="2">The sequence shown here is derived from an EMBL/GenBank/DDBJ whole genome shotgun (WGS) entry which is preliminary data.</text>
</comment>